<proteinExistence type="predicted"/>
<evidence type="ECO:0000313" key="1">
    <source>
        <dbReference type="EMBL" id="KAF9968477.1"/>
    </source>
</evidence>
<comment type="caution">
    <text evidence="1">The sequence shown here is derived from an EMBL/GenBank/DDBJ whole genome shotgun (WGS) entry which is preliminary data.</text>
</comment>
<dbReference type="EMBL" id="JAAAHW010005471">
    <property type="protein sequence ID" value="KAF9968477.1"/>
    <property type="molecule type" value="Genomic_DNA"/>
</dbReference>
<name>A0A9P6JER1_9FUNG</name>
<organism evidence="1 2">
    <name type="scientific">Modicella reniformis</name>
    <dbReference type="NCBI Taxonomy" id="1440133"/>
    <lineage>
        <taxon>Eukaryota</taxon>
        <taxon>Fungi</taxon>
        <taxon>Fungi incertae sedis</taxon>
        <taxon>Mucoromycota</taxon>
        <taxon>Mortierellomycotina</taxon>
        <taxon>Mortierellomycetes</taxon>
        <taxon>Mortierellales</taxon>
        <taxon>Mortierellaceae</taxon>
        <taxon>Modicella</taxon>
    </lineage>
</organism>
<dbReference type="Proteomes" id="UP000749646">
    <property type="component" value="Unassembled WGS sequence"/>
</dbReference>
<evidence type="ECO:0000313" key="2">
    <source>
        <dbReference type="Proteomes" id="UP000749646"/>
    </source>
</evidence>
<dbReference type="AlphaFoldDB" id="A0A9P6JER1"/>
<accession>A0A9P6JER1</accession>
<reference evidence="1" key="1">
    <citation type="journal article" date="2020" name="Fungal Divers.">
        <title>Resolving the Mortierellaceae phylogeny through synthesis of multi-gene phylogenetics and phylogenomics.</title>
        <authorList>
            <person name="Vandepol N."/>
            <person name="Liber J."/>
            <person name="Desiro A."/>
            <person name="Na H."/>
            <person name="Kennedy M."/>
            <person name="Barry K."/>
            <person name="Grigoriev I.V."/>
            <person name="Miller A.N."/>
            <person name="O'Donnell K."/>
            <person name="Stajich J.E."/>
            <person name="Bonito G."/>
        </authorList>
    </citation>
    <scope>NUCLEOTIDE SEQUENCE</scope>
    <source>
        <strain evidence="1">MES-2147</strain>
    </source>
</reference>
<sequence>MFRTSSRIRNRDSEMRYEFAIRAAFGFPKSVSLLFRIRRICTFYNPFEGFIKRTPKAVALVSMDQSLVCAKLGERPDNQMADLGKDSVFCNMPWRFKERLQLLMMTSKQEKTLIMHTISDNGLLGFVESAIKVYEPRSFVRVVGFI</sequence>
<keyword evidence="2" id="KW-1185">Reference proteome</keyword>
<protein>
    <submittedName>
        <fullName evidence="1">Uncharacterized protein</fullName>
    </submittedName>
</protein>
<gene>
    <name evidence="1" type="ORF">BGZ65_012667</name>
</gene>